<organism evidence="2 3">
    <name type="scientific">Dipteronia sinensis</name>
    <dbReference type="NCBI Taxonomy" id="43782"/>
    <lineage>
        <taxon>Eukaryota</taxon>
        <taxon>Viridiplantae</taxon>
        <taxon>Streptophyta</taxon>
        <taxon>Embryophyta</taxon>
        <taxon>Tracheophyta</taxon>
        <taxon>Spermatophyta</taxon>
        <taxon>Magnoliopsida</taxon>
        <taxon>eudicotyledons</taxon>
        <taxon>Gunneridae</taxon>
        <taxon>Pentapetalae</taxon>
        <taxon>rosids</taxon>
        <taxon>malvids</taxon>
        <taxon>Sapindales</taxon>
        <taxon>Sapindaceae</taxon>
        <taxon>Hippocastanoideae</taxon>
        <taxon>Acereae</taxon>
        <taxon>Dipteronia</taxon>
    </lineage>
</organism>
<dbReference type="AlphaFoldDB" id="A0AAE0EGN8"/>
<keyword evidence="1" id="KW-1133">Transmembrane helix</keyword>
<feature type="transmembrane region" description="Helical" evidence="1">
    <location>
        <begin position="26"/>
        <end position="51"/>
    </location>
</feature>
<dbReference type="EMBL" id="JANJYJ010000002">
    <property type="protein sequence ID" value="KAK3225760.1"/>
    <property type="molecule type" value="Genomic_DNA"/>
</dbReference>
<feature type="transmembrane region" description="Helical" evidence="1">
    <location>
        <begin position="218"/>
        <end position="238"/>
    </location>
</feature>
<evidence type="ECO:0000256" key="1">
    <source>
        <dbReference type="SAM" id="Phobius"/>
    </source>
</evidence>
<keyword evidence="3" id="KW-1185">Reference proteome</keyword>
<evidence type="ECO:0000313" key="3">
    <source>
        <dbReference type="Proteomes" id="UP001281410"/>
    </source>
</evidence>
<dbReference type="Proteomes" id="UP001281410">
    <property type="component" value="Unassembled WGS sequence"/>
</dbReference>
<accession>A0AAE0EGN8</accession>
<keyword evidence="1" id="KW-0812">Transmembrane</keyword>
<keyword evidence="1" id="KW-0472">Membrane</keyword>
<comment type="caution">
    <text evidence="2">The sequence shown here is derived from an EMBL/GenBank/DDBJ whole genome shotgun (WGS) entry which is preliminary data.</text>
</comment>
<dbReference type="PANTHER" id="PTHR33133">
    <property type="entry name" value="OS08G0107100 PROTEIN-RELATED"/>
    <property type="match status" value="1"/>
</dbReference>
<feature type="transmembrane region" description="Helical" evidence="1">
    <location>
        <begin position="84"/>
        <end position="105"/>
    </location>
</feature>
<feature type="transmembrane region" description="Helical" evidence="1">
    <location>
        <begin position="126"/>
        <end position="156"/>
    </location>
</feature>
<evidence type="ECO:0000313" key="2">
    <source>
        <dbReference type="EMBL" id="KAK3225760.1"/>
    </source>
</evidence>
<protein>
    <recommendedName>
        <fullName evidence="4">Transmembrane protein</fullName>
    </recommendedName>
</protein>
<sequence length="297" mass="32936">MPNKTIPMEKPTKIMRKSIYTFLKNYEYFTTTAAVVVFPFSVSVLLSQAILPSSWWIYNRVRTLFHAAGFPQSSELFNILSLKLSETISCTIFTLPFTLTFLLVAKASIIQALKKQKPCFSSILSLFNPLLFTYICNSFLILSANATVFSLLFFAFNFLEGSGFSSLFLSAAGAVVYSIVVANALIICNLALVLSGMERCGGYMAILKACLLLRGKTSTALSLGLPLNLAMAAIEALFQYRIVRHYRLGMASMAFEGMFISYLYSISLLLDTVVTCMLYKSCKAQGYKSIKICQAFP</sequence>
<gene>
    <name evidence="2" type="ORF">Dsin_005622</name>
</gene>
<dbReference type="PANTHER" id="PTHR33133:SF3">
    <property type="entry name" value="TRANSMEMBRANE PROTEIN"/>
    <property type="match status" value="1"/>
</dbReference>
<name>A0AAE0EGN8_9ROSI</name>
<reference evidence="2" key="1">
    <citation type="journal article" date="2023" name="Plant J.">
        <title>Genome sequences and population genomics provide insights into the demographic history, inbreeding, and mutation load of two 'living fossil' tree species of Dipteronia.</title>
        <authorList>
            <person name="Feng Y."/>
            <person name="Comes H.P."/>
            <person name="Chen J."/>
            <person name="Zhu S."/>
            <person name="Lu R."/>
            <person name="Zhang X."/>
            <person name="Li P."/>
            <person name="Qiu J."/>
            <person name="Olsen K.M."/>
            <person name="Qiu Y."/>
        </authorList>
    </citation>
    <scope>NUCLEOTIDE SEQUENCE</scope>
    <source>
        <strain evidence="2">NBL</strain>
    </source>
</reference>
<evidence type="ECO:0008006" key="4">
    <source>
        <dbReference type="Google" id="ProtNLM"/>
    </source>
</evidence>
<feature type="transmembrane region" description="Helical" evidence="1">
    <location>
        <begin position="168"/>
        <end position="197"/>
    </location>
</feature>
<feature type="transmembrane region" description="Helical" evidence="1">
    <location>
        <begin position="258"/>
        <end position="279"/>
    </location>
</feature>
<proteinExistence type="predicted"/>